<evidence type="ECO:0000259" key="3">
    <source>
        <dbReference type="PROSITE" id="PS50887"/>
    </source>
</evidence>
<dbReference type="Gene3D" id="3.30.450.20">
    <property type="entry name" value="PAS domain"/>
    <property type="match status" value="1"/>
</dbReference>
<reference evidence="4 5" key="2">
    <citation type="submission" date="2019-09" db="EMBL/GenBank/DDBJ databases">
        <title>Complete Genome Sequence and Methylome Analysis of free living Spirochaetas.</title>
        <authorList>
            <person name="Leshcheva N."/>
            <person name="Mikheeva N."/>
        </authorList>
    </citation>
    <scope>NUCLEOTIDE SEQUENCE [LARGE SCALE GENOMIC DNA]</scope>
    <source>
        <strain evidence="4 5">P</strain>
    </source>
</reference>
<dbReference type="PROSITE" id="PS50887">
    <property type="entry name" value="GGDEF"/>
    <property type="match status" value="1"/>
</dbReference>
<feature type="domain" description="PAS" evidence="1">
    <location>
        <begin position="122"/>
        <end position="166"/>
    </location>
</feature>
<dbReference type="KEGG" id="sper:EW093_12310"/>
<dbReference type="InterPro" id="IPR035965">
    <property type="entry name" value="PAS-like_dom_sf"/>
</dbReference>
<dbReference type="Pfam" id="PF00990">
    <property type="entry name" value="GGDEF"/>
    <property type="match status" value="1"/>
</dbReference>
<dbReference type="OrthoDB" id="366324at2"/>
<name>A0A5C1QBL9_9SPIO</name>
<dbReference type="SMART" id="SM00267">
    <property type="entry name" value="GGDEF"/>
    <property type="match status" value="1"/>
</dbReference>
<dbReference type="Pfam" id="PF00563">
    <property type="entry name" value="EAL"/>
    <property type="match status" value="1"/>
</dbReference>
<dbReference type="InterPro" id="IPR013767">
    <property type="entry name" value="PAS_fold"/>
</dbReference>
<reference evidence="4 5" key="1">
    <citation type="submission" date="2019-02" db="EMBL/GenBank/DDBJ databases">
        <authorList>
            <person name="Fomenkov A."/>
            <person name="Dubinina G."/>
            <person name="Grabovich M."/>
            <person name="Vincze T."/>
            <person name="Roberts R.J."/>
        </authorList>
    </citation>
    <scope>NUCLEOTIDE SEQUENCE [LARGE SCALE GENOMIC DNA]</scope>
    <source>
        <strain evidence="4 5">P</strain>
    </source>
</reference>
<dbReference type="InterPro" id="IPR035919">
    <property type="entry name" value="EAL_sf"/>
</dbReference>
<accession>A0A5C1QBL9</accession>
<dbReference type="SUPFAM" id="SSF141868">
    <property type="entry name" value="EAL domain-like"/>
    <property type="match status" value="1"/>
</dbReference>
<dbReference type="InterPro" id="IPR043128">
    <property type="entry name" value="Rev_trsase/Diguanyl_cyclase"/>
</dbReference>
<dbReference type="GO" id="GO:0006355">
    <property type="term" value="P:regulation of DNA-templated transcription"/>
    <property type="evidence" value="ECO:0007669"/>
    <property type="project" value="InterPro"/>
</dbReference>
<protein>
    <submittedName>
        <fullName evidence="4">EAL domain-containing protein</fullName>
    </submittedName>
</protein>
<dbReference type="Proteomes" id="UP000323824">
    <property type="component" value="Chromosome"/>
</dbReference>
<dbReference type="PANTHER" id="PTHR44757:SF4">
    <property type="entry name" value="DIGUANYLATE CYCLASE DGCE-RELATED"/>
    <property type="match status" value="1"/>
</dbReference>
<dbReference type="PROSITE" id="PS50883">
    <property type="entry name" value="EAL"/>
    <property type="match status" value="1"/>
</dbReference>
<evidence type="ECO:0000313" key="4">
    <source>
        <dbReference type="EMBL" id="QEN05463.1"/>
    </source>
</evidence>
<feature type="domain" description="EAL" evidence="2">
    <location>
        <begin position="423"/>
        <end position="673"/>
    </location>
</feature>
<dbReference type="Pfam" id="PF00989">
    <property type="entry name" value="PAS"/>
    <property type="match status" value="1"/>
</dbReference>
<evidence type="ECO:0000259" key="1">
    <source>
        <dbReference type="PROSITE" id="PS50112"/>
    </source>
</evidence>
<dbReference type="Gene3D" id="3.20.20.450">
    <property type="entry name" value="EAL domain"/>
    <property type="match status" value="1"/>
</dbReference>
<dbReference type="PANTHER" id="PTHR44757">
    <property type="entry name" value="DIGUANYLATE CYCLASE DGCP"/>
    <property type="match status" value="1"/>
</dbReference>
<dbReference type="Gene3D" id="3.30.70.270">
    <property type="match status" value="1"/>
</dbReference>
<dbReference type="InterPro" id="IPR029787">
    <property type="entry name" value="Nucleotide_cyclase"/>
</dbReference>
<dbReference type="SMART" id="SM00052">
    <property type="entry name" value="EAL"/>
    <property type="match status" value="1"/>
</dbReference>
<dbReference type="SUPFAM" id="SSF55073">
    <property type="entry name" value="Nucleotide cyclase"/>
    <property type="match status" value="1"/>
</dbReference>
<dbReference type="NCBIfam" id="TIGR00254">
    <property type="entry name" value="GGDEF"/>
    <property type="match status" value="1"/>
</dbReference>
<dbReference type="InterPro" id="IPR001633">
    <property type="entry name" value="EAL_dom"/>
</dbReference>
<evidence type="ECO:0000313" key="5">
    <source>
        <dbReference type="Proteomes" id="UP000323824"/>
    </source>
</evidence>
<keyword evidence="5" id="KW-1185">Reference proteome</keyword>
<feature type="domain" description="GGDEF" evidence="3">
    <location>
        <begin position="278"/>
        <end position="412"/>
    </location>
</feature>
<dbReference type="PROSITE" id="PS50112">
    <property type="entry name" value="PAS"/>
    <property type="match status" value="1"/>
</dbReference>
<gene>
    <name evidence="4" type="ORF">EW093_12310</name>
</gene>
<dbReference type="RefSeq" id="WP_149568701.1">
    <property type="nucleotide sequence ID" value="NZ_CP035807.1"/>
</dbReference>
<dbReference type="EMBL" id="CP035807">
    <property type="protein sequence ID" value="QEN05463.1"/>
    <property type="molecule type" value="Genomic_DNA"/>
</dbReference>
<dbReference type="InterPro" id="IPR000014">
    <property type="entry name" value="PAS"/>
</dbReference>
<sequence>MINFNIYLLEDVESLLLEDLKRIGYSPITGELNHQNLLKNGIQLIIMGTDAHNKQTALSFKNELNIDILLIETNPYKRLNSLDITAIDPIGLIATPSCFDEVRISIKNIHCLIEYKNLQNEQSLWFRGILHTTKDGVIAIDHHGSIKFMNPIAQHIVGVEATTAIGMFSQRVIQLKSETKGILDIEDKGEENRNFEGEIYNRVTKRNIHISGSITSIRNIQGEFRGKVLTLKDVGEIKDLFSRISYQSSHDPLTGILNRKSFINYADELITLAKYEGSHHGLLVISLDKFRVINDTCGHIAGDELLRKIAYIIKEIDTNNRYIKGRIGGDEFGILLKESSISDIKHFTSSVKRRISKQDFIWGEKEFPIMCSYGIVSINNSIKDHYSLFAAVDDACAISKKKGGGKVEIYDNIGDEYNKRRGQMLWIHRLKDAITKDQFILYYQDIQSVKASNTKKIELLVRLKDDNGEILSPNDFIPSAEEYGLMPEIDKIVIEKAAIFCKELLDSKKYTYNYILCVNISGTSLLDRSLPVYIQNIFQKYKVPPTLFCFEITETATIQNMEIAQNFIRSLRRIGCTFSLDDFGSGFSNFTYLKDMEVENLKIDGSFIKDIENEPIHRAMVESINNIGHIMKMKTVAEFVTNENTREILLDIGVDYIQGYAISKPTPIQNLLL</sequence>
<dbReference type="InterPro" id="IPR000160">
    <property type="entry name" value="GGDEF_dom"/>
</dbReference>
<dbReference type="CDD" id="cd01949">
    <property type="entry name" value="GGDEF"/>
    <property type="match status" value="1"/>
</dbReference>
<dbReference type="AlphaFoldDB" id="A0A5C1QBL9"/>
<dbReference type="NCBIfam" id="TIGR00229">
    <property type="entry name" value="sensory_box"/>
    <property type="match status" value="1"/>
</dbReference>
<organism evidence="4 5">
    <name type="scientific">Thiospirochaeta perfilievii</name>
    <dbReference type="NCBI Taxonomy" id="252967"/>
    <lineage>
        <taxon>Bacteria</taxon>
        <taxon>Pseudomonadati</taxon>
        <taxon>Spirochaetota</taxon>
        <taxon>Spirochaetia</taxon>
        <taxon>Spirochaetales</taxon>
        <taxon>Spirochaetaceae</taxon>
        <taxon>Thiospirochaeta</taxon>
    </lineage>
</organism>
<evidence type="ECO:0000259" key="2">
    <source>
        <dbReference type="PROSITE" id="PS50883"/>
    </source>
</evidence>
<dbReference type="InterPro" id="IPR052155">
    <property type="entry name" value="Biofilm_reg_signaling"/>
</dbReference>
<dbReference type="CDD" id="cd01948">
    <property type="entry name" value="EAL"/>
    <property type="match status" value="1"/>
</dbReference>
<proteinExistence type="predicted"/>
<dbReference type="SUPFAM" id="SSF55785">
    <property type="entry name" value="PYP-like sensor domain (PAS domain)"/>
    <property type="match status" value="1"/>
</dbReference>